<dbReference type="CDD" id="cd06529">
    <property type="entry name" value="S24_LexA-like"/>
    <property type="match status" value="1"/>
</dbReference>
<dbReference type="InterPro" id="IPR010982">
    <property type="entry name" value="Lambda_DNA-bd_dom_sf"/>
</dbReference>
<keyword evidence="3" id="KW-0804">Transcription</keyword>
<evidence type="ECO:0000313" key="6">
    <source>
        <dbReference type="Proteomes" id="UP000060277"/>
    </source>
</evidence>
<dbReference type="Gene3D" id="2.10.109.10">
    <property type="entry name" value="Umud Fragment, subunit A"/>
    <property type="match status" value="1"/>
</dbReference>
<keyword evidence="1" id="KW-0805">Transcription regulation</keyword>
<accession>A0ABM7D6A1</accession>
<proteinExistence type="predicted"/>
<dbReference type="InterPro" id="IPR015927">
    <property type="entry name" value="Peptidase_S24_S26A/B/C"/>
</dbReference>
<evidence type="ECO:0000313" key="5">
    <source>
        <dbReference type="EMBL" id="ALS61736.1"/>
    </source>
</evidence>
<evidence type="ECO:0000256" key="3">
    <source>
        <dbReference type="ARBA" id="ARBA00023163"/>
    </source>
</evidence>
<dbReference type="SUPFAM" id="SSF51306">
    <property type="entry name" value="LexA/Signal peptidase"/>
    <property type="match status" value="1"/>
</dbReference>
<dbReference type="Gene3D" id="1.10.260.40">
    <property type="entry name" value="lambda repressor-like DNA-binding domains"/>
    <property type="match status" value="1"/>
</dbReference>
<dbReference type="PANTHER" id="PTHR40661">
    <property type="match status" value="1"/>
</dbReference>
<dbReference type="InterPro" id="IPR039418">
    <property type="entry name" value="LexA-like"/>
</dbReference>
<dbReference type="Pfam" id="PF00717">
    <property type="entry name" value="Peptidase_S24"/>
    <property type="match status" value="1"/>
</dbReference>
<organism evidence="5 6">
    <name type="scientific">Pandoraea norimbergensis</name>
    <dbReference type="NCBI Taxonomy" id="93219"/>
    <lineage>
        <taxon>Bacteria</taxon>
        <taxon>Pseudomonadati</taxon>
        <taxon>Pseudomonadota</taxon>
        <taxon>Betaproteobacteria</taxon>
        <taxon>Burkholderiales</taxon>
        <taxon>Burkholderiaceae</taxon>
        <taxon>Pandoraea</taxon>
    </lineage>
</organism>
<evidence type="ECO:0000256" key="2">
    <source>
        <dbReference type="ARBA" id="ARBA00023125"/>
    </source>
</evidence>
<evidence type="ECO:0000256" key="1">
    <source>
        <dbReference type="ARBA" id="ARBA00023015"/>
    </source>
</evidence>
<keyword evidence="6" id="KW-1185">Reference proteome</keyword>
<feature type="domain" description="HTH cro/C1-type" evidence="4">
    <location>
        <begin position="43"/>
        <end position="84"/>
    </location>
</feature>
<dbReference type="EMBL" id="CP013480">
    <property type="protein sequence ID" value="ALS61736.1"/>
    <property type="molecule type" value="Genomic_DNA"/>
</dbReference>
<dbReference type="SUPFAM" id="SSF47413">
    <property type="entry name" value="lambda repressor-like DNA-binding domains"/>
    <property type="match status" value="1"/>
</dbReference>
<dbReference type="CDD" id="cd00093">
    <property type="entry name" value="HTH_XRE"/>
    <property type="match status" value="1"/>
</dbReference>
<keyword evidence="2" id="KW-0238">DNA-binding</keyword>
<dbReference type="Proteomes" id="UP000060277">
    <property type="component" value="Chromosome"/>
</dbReference>
<evidence type="ECO:0000259" key="4">
    <source>
        <dbReference type="PROSITE" id="PS50943"/>
    </source>
</evidence>
<protein>
    <recommendedName>
        <fullName evidence="4">HTH cro/C1-type domain-containing protein</fullName>
    </recommendedName>
</protein>
<dbReference type="RefSeq" id="WP_058378646.1">
    <property type="nucleotide sequence ID" value="NZ_CP013480.3"/>
</dbReference>
<dbReference type="PROSITE" id="PS50943">
    <property type="entry name" value="HTH_CROC1"/>
    <property type="match status" value="1"/>
</dbReference>
<dbReference type="InterPro" id="IPR001387">
    <property type="entry name" value="Cro/C1-type_HTH"/>
</dbReference>
<name>A0ABM7D6A1_9BURK</name>
<gene>
    <name evidence="5" type="ORF">AT302_20105</name>
</gene>
<sequence>MTKAEKVQKAEIDETAVVASVHETDDDFIGRLRLLVARAGNASALVRQAGISASGFQKYLNGAEPSRRVLIALSQAGGVTLEWLLTGRGPMETVVRDVWPDNHLTLLPLYRGGEPDCPVPASSPEKLVQLAFCQEWLARHGYDPVHLATMRVEGNAMSPTFRAGDTLVVDRQVANVADGEVYVLRDGSDLLIKRLQRQLGGVVSLTSDNAQYAPIQAPLESLDIVGRVIWRGALL</sequence>
<dbReference type="PANTHER" id="PTHR40661:SF3">
    <property type="entry name" value="FELS-1 PROPHAGE TRANSCRIPTIONAL REGULATOR"/>
    <property type="match status" value="1"/>
</dbReference>
<dbReference type="InterPro" id="IPR036286">
    <property type="entry name" value="LexA/Signal_pep-like_sf"/>
</dbReference>
<reference evidence="6" key="1">
    <citation type="submission" date="2015-12" db="EMBL/GenBank/DDBJ databases">
        <title>Complete genome sequence of Pandoraea norimbergensis DSM 11628.</title>
        <authorList>
            <person name="Ee R."/>
            <person name="Lim Y.-L."/>
            <person name="Yong D."/>
            <person name="Yin W.-F."/>
            <person name="Chan K.-G."/>
        </authorList>
    </citation>
    <scope>NUCLEOTIDE SEQUENCE [LARGE SCALE GENOMIC DNA]</scope>
    <source>
        <strain evidence="6">DSM 11628</strain>
    </source>
</reference>